<feature type="compositionally biased region" description="Basic residues" evidence="1">
    <location>
        <begin position="1"/>
        <end position="19"/>
    </location>
</feature>
<dbReference type="Proteomes" id="UP000008783">
    <property type="component" value="Unassembled WGS sequence"/>
</dbReference>
<dbReference type="GeneID" id="10530863"/>
<dbReference type="EMBL" id="DS178271">
    <property type="protein sequence ID" value="EFP79042.2"/>
    <property type="molecule type" value="Genomic_DNA"/>
</dbReference>
<feature type="region of interest" description="Disordered" evidence="1">
    <location>
        <begin position="1"/>
        <end position="61"/>
    </location>
</feature>
<dbReference type="HOGENOM" id="CLU_005726_6_0_1"/>
<gene>
    <name evidence="2" type="ORF">PGTG_04998</name>
</gene>
<dbReference type="InParanoid" id="E3K3I5"/>
<dbReference type="KEGG" id="pgr:PGTG_04998"/>
<evidence type="ECO:0000313" key="3">
    <source>
        <dbReference type="Proteomes" id="UP000008783"/>
    </source>
</evidence>
<keyword evidence="3" id="KW-1185">Reference proteome</keyword>
<dbReference type="VEuPathDB" id="FungiDB:PGTG_04998"/>
<dbReference type="AlphaFoldDB" id="E3K3I5"/>
<dbReference type="OrthoDB" id="2505908at2759"/>
<feature type="region of interest" description="Disordered" evidence="1">
    <location>
        <begin position="191"/>
        <end position="235"/>
    </location>
</feature>
<evidence type="ECO:0000313" key="2">
    <source>
        <dbReference type="EMBL" id="EFP79042.2"/>
    </source>
</evidence>
<organism evidence="2 3">
    <name type="scientific">Puccinia graminis f. sp. tritici (strain CRL 75-36-700-3 / race SCCL)</name>
    <name type="common">Black stem rust fungus</name>
    <dbReference type="NCBI Taxonomy" id="418459"/>
    <lineage>
        <taxon>Eukaryota</taxon>
        <taxon>Fungi</taxon>
        <taxon>Dikarya</taxon>
        <taxon>Basidiomycota</taxon>
        <taxon>Pucciniomycotina</taxon>
        <taxon>Pucciniomycetes</taxon>
        <taxon>Pucciniales</taxon>
        <taxon>Pucciniaceae</taxon>
        <taxon>Puccinia</taxon>
    </lineage>
</organism>
<reference key="1">
    <citation type="submission" date="2007-01" db="EMBL/GenBank/DDBJ databases">
        <title>The Genome Sequence of Puccinia graminis f. sp. tritici Strain CRL 75-36-700-3.</title>
        <authorList>
            <consortium name="The Broad Institute Genome Sequencing Platform"/>
            <person name="Birren B."/>
            <person name="Lander E."/>
            <person name="Galagan J."/>
            <person name="Nusbaum C."/>
            <person name="Devon K."/>
            <person name="Cuomo C."/>
            <person name="Jaffe D."/>
            <person name="Butler J."/>
            <person name="Alvarez P."/>
            <person name="Gnerre S."/>
            <person name="Grabherr M."/>
            <person name="Mauceli E."/>
            <person name="Brockman W."/>
            <person name="Young S."/>
            <person name="LaButti K."/>
            <person name="Sykes S."/>
            <person name="DeCaprio D."/>
            <person name="Crawford M."/>
            <person name="Koehrsen M."/>
            <person name="Engels R."/>
            <person name="Montgomery P."/>
            <person name="Pearson M."/>
            <person name="Howarth C."/>
            <person name="Larson L."/>
            <person name="White J."/>
            <person name="Zeng Q."/>
            <person name="Kodira C."/>
            <person name="Yandava C."/>
            <person name="Alvarado L."/>
            <person name="O'Leary S."/>
            <person name="Szabo L."/>
            <person name="Dean R."/>
            <person name="Schein J."/>
        </authorList>
    </citation>
    <scope>NUCLEOTIDE SEQUENCE</scope>
    <source>
        <strain>CRL 75-36-700-3</strain>
    </source>
</reference>
<dbReference type="PANTHER" id="PTHR35871:SF1">
    <property type="entry name" value="CXC1-LIKE CYSTEINE CLUSTER ASSOCIATED WITH KDZ TRANSPOSASES DOMAIN-CONTAINING PROTEIN"/>
    <property type="match status" value="1"/>
</dbReference>
<feature type="compositionally biased region" description="Basic and acidic residues" evidence="1">
    <location>
        <begin position="20"/>
        <end position="41"/>
    </location>
</feature>
<reference evidence="3" key="2">
    <citation type="journal article" date="2011" name="Proc. Natl. Acad. Sci. U.S.A.">
        <title>Obligate biotrophy features unraveled by the genomic analysis of rust fungi.</title>
        <authorList>
            <person name="Duplessis S."/>
            <person name="Cuomo C.A."/>
            <person name="Lin Y.-C."/>
            <person name="Aerts A."/>
            <person name="Tisserant E."/>
            <person name="Veneault-Fourrey C."/>
            <person name="Joly D.L."/>
            <person name="Hacquard S."/>
            <person name="Amselem J."/>
            <person name="Cantarel B.L."/>
            <person name="Chiu R."/>
            <person name="Coutinho P.M."/>
            <person name="Feau N."/>
            <person name="Field M."/>
            <person name="Frey P."/>
            <person name="Gelhaye E."/>
            <person name="Goldberg J."/>
            <person name="Grabherr M.G."/>
            <person name="Kodira C.D."/>
            <person name="Kohler A."/>
            <person name="Kuees U."/>
            <person name="Lindquist E.A."/>
            <person name="Lucas S.M."/>
            <person name="Mago R."/>
            <person name="Mauceli E."/>
            <person name="Morin E."/>
            <person name="Murat C."/>
            <person name="Pangilinan J.L."/>
            <person name="Park R."/>
            <person name="Pearson M."/>
            <person name="Quesneville H."/>
            <person name="Rouhier N."/>
            <person name="Sakthikumar S."/>
            <person name="Salamov A.A."/>
            <person name="Schmutz J."/>
            <person name="Selles B."/>
            <person name="Shapiro H."/>
            <person name="Tanguay P."/>
            <person name="Tuskan G.A."/>
            <person name="Henrissat B."/>
            <person name="Van de Peer Y."/>
            <person name="Rouze P."/>
            <person name="Ellis J.G."/>
            <person name="Dodds P.N."/>
            <person name="Schein J.E."/>
            <person name="Zhong S."/>
            <person name="Hamelin R.C."/>
            <person name="Grigoriev I.V."/>
            <person name="Szabo L.J."/>
            <person name="Martin F."/>
        </authorList>
    </citation>
    <scope>NUCLEOTIDE SEQUENCE [LARGE SCALE GENOMIC DNA]</scope>
    <source>
        <strain evidence="3">CRL 75-36-700-3 / race SCCL</strain>
    </source>
</reference>
<protein>
    <submittedName>
        <fullName evidence="2">Uncharacterized protein</fullName>
    </submittedName>
</protein>
<dbReference type="RefSeq" id="XP_003323461.2">
    <property type="nucleotide sequence ID" value="XM_003323413.2"/>
</dbReference>
<proteinExistence type="predicted"/>
<accession>E3K3I5</accession>
<sequence length="581" mass="65891">MTGKKVSKAKKGQRRWRRREKIEKEDKEAKSVKIKTKEPKQASKIKTKNSRKDKISAPTPILVDSDSDINVVHLIEDENDAEVQILNAGPINSDKIQILKDRAMVHGQPTQTEPSINNSEPEKNTETTDMELFDFQEAEIEARNQGNDLVNYYDLAMDDETSDEDSDETEDKDKRFEGLWPIFSGGISASQESIKHRQLKSGKKTYQQPVKNPNSSSSKLIPAPIPKQTKHDRKNRRIQALGTNNTILENYFIRLEPVKPAIADSAIDPDLVSATLLNSTIANPCLDQAERESVDAQLACLLEQRLAAPTKPQTASKSDKAQAKWEALNSALNKATLRYQQKVKKDKKFKFPQSMMNNLYQFNNLRLKYSLNGTGGLITPSVTASLAAAQSSIEQHPSTTGPPKLRSGIYLSWSIRREAKHILNNQHLSEVKQGNRKNHRLLLENVELRKVLFTWAASQVAGHVTPITFREHVINKVFPQFDIQEGLSRNAVTRWMIKLGYRPQEYRKCLYFDGHERPDVLKSRKKYIEDFSSYRKQSRVYGGDDLETAAQVDPEALGDGKETVFIFHDESTVVRPNCSRP</sequence>
<evidence type="ECO:0000256" key="1">
    <source>
        <dbReference type="SAM" id="MobiDB-lite"/>
    </source>
</evidence>
<dbReference type="PANTHER" id="PTHR35871">
    <property type="entry name" value="EXPRESSED PROTEIN"/>
    <property type="match status" value="1"/>
</dbReference>
<name>E3K3I5_PUCGT</name>
<feature type="compositionally biased region" description="Polar residues" evidence="1">
    <location>
        <begin position="204"/>
        <end position="219"/>
    </location>
</feature>